<dbReference type="OrthoDB" id="9785673at2"/>
<keyword evidence="5 6" id="KW-0949">S-adenosyl-L-methionine</keyword>
<dbReference type="PANTHER" id="PTHR46429:SF1">
    <property type="entry name" value="23S RRNA (GUANOSINE-2'-O-)-METHYLTRANSFERASE RLMB"/>
    <property type="match status" value="1"/>
</dbReference>
<feature type="binding site" evidence="6">
    <location>
        <position position="195"/>
    </location>
    <ligand>
        <name>S-adenosyl-L-methionine</name>
        <dbReference type="ChEBI" id="CHEBI:59789"/>
    </ligand>
</feature>
<dbReference type="Pfam" id="PF00588">
    <property type="entry name" value="SpoU_methylase"/>
    <property type="match status" value="1"/>
</dbReference>
<dbReference type="InterPro" id="IPR024915">
    <property type="entry name" value="23S_rRNA_MeTrfase_RlmB"/>
</dbReference>
<comment type="catalytic activity">
    <reaction evidence="6">
        <text>guanosine(2251) in 23S rRNA + S-adenosyl-L-methionine = 2'-O-methylguanosine(2251) in 23S rRNA + S-adenosyl-L-homocysteine + H(+)</text>
        <dbReference type="Rhea" id="RHEA:24140"/>
        <dbReference type="Rhea" id="RHEA-COMP:10239"/>
        <dbReference type="Rhea" id="RHEA-COMP:10241"/>
        <dbReference type="ChEBI" id="CHEBI:15378"/>
        <dbReference type="ChEBI" id="CHEBI:57856"/>
        <dbReference type="ChEBI" id="CHEBI:59789"/>
        <dbReference type="ChEBI" id="CHEBI:74269"/>
        <dbReference type="ChEBI" id="CHEBI:74445"/>
        <dbReference type="EC" id="2.1.1.185"/>
    </reaction>
</comment>
<evidence type="ECO:0000256" key="4">
    <source>
        <dbReference type="ARBA" id="ARBA00022679"/>
    </source>
</evidence>
<evidence type="ECO:0000256" key="3">
    <source>
        <dbReference type="ARBA" id="ARBA00022603"/>
    </source>
</evidence>
<dbReference type="AlphaFoldDB" id="A0A1M5Q383"/>
<organism evidence="8 9">
    <name type="scientific">Hydrocarboniphaga daqingensis</name>
    <dbReference type="NCBI Taxonomy" id="490188"/>
    <lineage>
        <taxon>Bacteria</taxon>
        <taxon>Pseudomonadati</taxon>
        <taxon>Pseudomonadota</taxon>
        <taxon>Gammaproteobacteria</taxon>
        <taxon>Nevskiales</taxon>
        <taxon>Nevskiaceae</taxon>
        <taxon>Hydrocarboniphaga</taxon>
    </lineage>
</organism>
<comment type="subcellular location">
    <subcellularLocation>
        <location evidence="6">Cytoplasm</location>
    </subcellularLocation>
</comment>
<keyword evidence="2 6" id="KW-0698">rRNA processing</keyword>
<dbReference type="Gene3D" id="3.30.1330.30">
    <property type="match status" value="1"/>
</dbReference>
<dbReference type="NCBIfam" id="TIGR00186">
    <property type="entry name" value="rRNA_methyl_3"/>
    <property type="match status" value="1"/>
</dbReference>
<feature type="binding site" evidence="6">
    <location>
        <position position="224"/>
    </location>
    <ligand>
        <name>S-adenosyl-L-methionine</name>
        <dbReference type="ChEBI" id="CHEBI:59789"/>
    </ligand>
</feature>
<dbReference type="Gene3D" id="3.40.1280.10">
    <property type="match status" value="1"/>
</dbReference>
<evidence type="ECO:0000313" key="8">
    <source>
        <dbReference type="EMBL" id="SHH08737.1"/>
    </source>
</evidence>
<dbReference type="FunFam" id="3.40.1280.10:FF:000008">
    <property type="entry name" value="Group 3 RNA methyltransferase TrmH"/>
    <property type="match status" value="1"/>
</dbReference>
<evidence type="ECO:0000256" key="1">
    <source>
        <dbReference type="ARBA" id="ARBA00022490"/>
    </source>
</evidence>
<keyword evidence="3 6" id="KW-0489">Methyltransferase</keyword>
<dbReference type="CDD" id="cd18103">
    <property type="entry name" value="SpoU-like_RlmB"/>
    <property type="match status" value="1"/>
</dbReference>
<feature type="binding site" evidence="6">
    <location>
        <position position="215"/>
    </location>
    <ligand>
        <name>S-adenosyl-L-methionine</name>
        <dbReference type="ChEBI" id="CHEBI:59789"/>
    </ligand>
</feature>
<dbReference type="EMBL" id="FQWZ01000005">
    <property type="protein sequence ID" value="SHH08737.1"/>
    <property type="molecule type" value="Genomic_DNA"/>
</dbReference>
<keyword evidence="1 6" id="KW-0963">Cytoplasm</keyword>
<evidence type="ECO:0000313" key="9">
    <source>
        <dbReference type="Proteomes" id="UP000199758"/>
    </source>
</evidence>
<dbReference type="InterPro" id="IPR029064">
    <property type="entry name" value="Ribosomal_eL30-like_sf"/>
</dbReference>
<sequence>MADQYIGGFHAVMAALEDGAEKPHEILLADTRADERARRLLAAAQALSIRVRQVSRSDLDMYAPGLRHQGVLALIPERQLSGEDALEAPATPDRLFLALDGVQDPHNLGACLRTAEAVGATGVIIPKDRAAGLTAVVMKAAAGSAERVPVISVTNLSRTLGLMKERGYWLTGLAGEAEETLFEADLTGPLVLVMGAEGAGMRRLTRETCDRLVKIPMLGKTESLNVSVAAAVCLYEAFRQRQPAKRR</sequence>
<dbReference type="SUPFAM" id="SSF75217">
    <property type="entry name" value="alpha/beta knot"/>
    <property type="match status" value="1"/>
</dbReference>
<comment type="similarity">
    <text evidence="6">Belongs to the class IV-like SAM-binding methyltransferase superfamily. RNA methyltransferase TrmH family. RlmB subfamily.</text>
</comment>
<reference evidence="8 9" key="1">
    <citation type="submission" date="2016-11" db="EMBL/GenBank/DDBJ databases">
        <authorList>
            <person name="Jaros S."/>
            <person name="Januszkiewicz K."/>
            <person name="Wedrychowicz H."/>
        </authorList>
    </citation>
    <scope>NUCLEOTIDE SEQUENCE [LARGE SCALE GENOMIC DNA]</scope>
    <source>
        <strain evidence="8 9">CGMCC 1.7049</strain>
    </source>
</reference>
<dbReference type="SMART" id="SM00967">
    <property type="entry name" value="SpoU_sub_bind"/>
    <property type="match status" value="1"/>
</dbReference>
<dbReference type="STRING" id="490188.SAMN04488068_2494"/>
<gene>
    <name evidence="6" type="primary">rlmB</name>
    <name evidence="8" type="ORF">SAMN04488068_2494</name>
</gene>
<keyword evidence="9" id="KW-1185">Reference proteome</keyword>
<dbReference type="HAMAP" id="MF_01887">
    <property type="entry name" value="23SrRNA_methyltr_B"/>
    <property type="match status" value="1"/>
</dbReference>
<dbReference type="InterPro" id="IPR004441">
    <property type="entry name" value="rRNA_MeTrfase_TrmH"/>
</dbReference>
<evidence type="ECO:0000256" key="2">
    <source>
        <dbReference type="ARBA" id="ARBA00022552"/>
    </source>
</evidence>
<dbReference type="InterPro" id="IPR029028">
    <property type="entry name" value="Alpha/beta_knot_MTases"/>
</dbReference>
<dbReference type="PANTHER" id="PTHR46429">
    <property type="entry name" value="23S RRNA (GUANOSINE-2'-O-)-METHYLTRANSFERASE RLMB"/>
    <property type="match status" value="1"/>
</dbReference>
<dbReference type="InterPro" id="IPR013123">
    <property type="entry name" value="SpoU_subst-bd"/>
</dbReference>
<dbReference type="GO" id="GO:0070039">
    <property type="term" value="F:rRNA (guanosine-2'-O-)-methyltransferase activity"/>
    <property type="evidence" value="ECO:0007669"/>
    <property type="project" value="UniProtKB-UniRule"/>
</dbReference>
<accession>A0A1M5Q383</accession>
<dbReference type="RefSeq" id="WP_072897978.1">
    <property type="nucleotide sequence ID" value="NZ_FQWZ01000005.1"/>
</dbReference>
<dbReference type="Proteomes" id="UP000199758">
    <property type="component" value="Unassembled WGS sequence"/>
</dbReference>
<dbReference type="Pfam" id="PF08032">
    <property type="entry name" value="SpoU_sub_bind"/>
    <property type="match status" value="1"/>
</dbReference>
<dbReference type="InterPro" id="IPR029026">
    <property type="entry name" value="tRNA_m1G_MTases_N"/>
</dbReference>
<feature type="domain" description="RNA 2-O ribose methyltransferase substrate binding" evidence="7">
    <location>
        <begin position="5"/>
        <end position="81"/>
    </location>
</feature>
<dbReference type="SUPFAM" id="SSF55315">
    <property type="entry name" value="L30e-like"/>
    <property type="match status" value="1"/>
</dbReference>
<dbReference type="GO" id="GO:0003723">
    <property type="term" value="F:RNA binding"/>
    <property type="evidence" value="ECO:0007669"/>
    <property type="project" value="InterPro"/>
</dbReference>
<name>A0A1M5Q383_9GAMM</name>
<dbReference type="InterPro" id="IPR001537">
    <property type="entry name" value="SpoU_MeTrfase"/>
</dbReference>
<evidence type="ECO:0000256" key="6">
    <source>
        <dbReference type="HAMAP-Rule" id="MF_01887"/>
    </source>
</evidence>
<dbReference type="GO" id="GO:0005829">
    <property type="term" value="C:cytosol"/>
    <property type="evidence" value="ECO:0007669"/>
    <property type="project" value="TreeGrafter"/>
</dbReference>
<keyword evidence="4 6" id="KW-0808">Transferase</keyword>
<comment type="function">
    <text evidence="6">Specifically methylates the ribose of guanosine 2251 in 23S rRNA.</text>
</comment>
<dbReference type="EC" id="2.1.1.185" evidence="6"/>
<protein>
    <recommendedName>
        <fullName evidence="6">23S rRNA (guanosine-2'-O-)-methyltransferase RlmB</fullName>
        <ecNumber evidence="6">2.1.1.185</ecNumber>
    </recommendedName>
    <alternativeName>
        <fullName evidence="6">23S rRNA (guanosine2251 2'-O)-methyltransferase</fullName>
    </alternativeName>
    <alternativeName>
        <fullName evidence="6">23S rRNA Gm2251 2'-O-methyltransferase</fullName>
    </alternativeName>
</protein>
<evidence type="ECO:0000256" key="5">
    <source>
        <dbReference type="ARBA" id="ARBA00022691"/>
    </source>
</evidence>
<evidence type="ECO:0000259" key="7">
    <source>
        <dbReference type="SMART" id="SM00967"/>
    </source>
</evidence>
<proteinExistence type="inferred from homology"/>